<feature type="transmembrane region" description="Helical" evidence="1">
    <location>
        <begin position="65"/>
        <end position="84"/>
    </location>
</feature>
<dbReference type="SUPFAM" id="SSF56219">
    <property type="entry name" value="DNase I-like"/>
    <property type="match status" value="1"/>
</dbReference>
<keyword evidence="1" id="KW-1133">Transmembrane helix</keyword>
<feature type="transmembrane region" description="Helical" evidence="1">
    <location>
        <begin position="12"/>
        <end position="32"/>
    </location>
</feature>
<dbReference type="Pfam" id="PF03372">
    <property type="entry name" value="Exo_endo_phos"/>
    <property type="match status" value="1"/>
</dbReference>
<evidence type="ECO:0000259" key="2">
    <source>
        <dbReference type="Pfam" id="PF03372"/>
    </source>
</evidence>
<evidence type="ECO:0000256" key="1">
    <source>
        <dbReference type="SAM" id="Phobius"/>
    </source>
</evidence>
<keyword evidence="1" id="KW-0812">Transmembrane</keyword>
<dbReference type="EMBL" id="BOMG01000057">
    <property type="protein sequence ID" value="GID56342.1"/>
    <property type="molecule type" value="Genomic_DNA"/>
</dbReference>
<feature type="domain" description="Endonuclease/exonuclease/phosphatase" evidence="2">
    <location>
        <begin position="99"/>
        <end position="298"/>
    </location>
</feature>
<accession>A0ABQ3XCW6</accession>
<name>A0ABQ3XCW6_9ACTN</name>
<dbReference type="Gene3D" id="3.60.10.10">
    <property type="entry name" value="Endonuclease/exonuclease/phosphatase"/>
    <property type="match status" value="1"/>
</dbReference>
<keyword evidence="1" id="KW-0472">Membrane</keyword>
<evidence type="ECO:0000313" key="4">
    <source>
        <dbReference type="Proteomes" id="UP000612282"/>
    </source>
</evidence>
<dbReference type="InterPro" id="IPR036691">
    <property type="entry name" value="Endo/exonu/phosph_ase_sf"/>
</dbReference>
<evidence type="ECO:0000313" key="3">
    <source>
        <dbReference type="EMBL" id="GID56342.1"/>
    </source>
</evidence>
<protein>
    <recommendedName>
        <fullName evidence="2">Endonuclease/exonuclease/phosphatase domain-containing protein</fullName>
    </recommendedName>
</protein>
<dbReference type="InterPro" id="IPR005135">
    <property type="entry name" value="Endo/exonuclease/phosphatase"/>
</dbReference>
<sequence length="309" mass="32354">MSGPGGRDRAGWFVALPVAVLVAALLIFRSVVPGGSLLPTFLPWLGVTVPLLAGLAIWRRSRVGMLAALLPLGAWLTVFGGHLVPDGDRPHDLVVVQHNASDENPDPAGTVRALLAAGPDLVALEEVTPEALPVYTAAFTADYPHHAAHGTVALWSRHPLADAGPLDIRPAAFGPDWNRGLRAVARTPHGDIAVYVAHLPSIRPAATGLGTGNRDDSAARLGAALRAERSERVILLGDLNATAADRGLTPITSQLTTSDADFAFSFPARLPIARIDHVMARGLTVTSVRTLPRTTSDHIPIVAGLAASD</sequence>
<dbReference type="Proteomes" id="UP000612282">
    <property type="component" value="Unassembled WGS sequence"/>
</dbReference>
<proteinExistence type="predicted"/>
<dbReference type="RefSeq" id="WP_239145390.1">
    <property type="nucleotide sequence ID" value="NZ_BAAAQE010000034.1"/>
</dbReference>
<gene>
    <name evidence="3" type="ORF">Aco03nite_047460</name>
</gene>
<feature type="transmembrane region" description="Helical" evidence="1">
    <location>
        <begin position="38"/>
        <end position="58"/>
    </location>
</feature>
<organism evidence="3 4">
    <name type="scientific">Actinoplanes couchii</name>
    <dbReference type="NCBI Taxonomy" id="403638"/>
    <lineage>
        <taxon>Bacteria</taxon>
        <taxon>Bacillati</taxon>
        <taxon>Actinomycetota</taxon>
        <taxon>Actinomycetes</taxon>
        <taxon>Micromonosporales</taxon>
        <taxon>Micromonosporaceae</taxon>
        <taxon>Actinoplanes</taxon>
    </lineage>
</organism>
<keyword evidence="4" id="KW-1185">Reference proteome</keyword>
<reference evidence="3 4" key="1">
    <citation type="submission" date="2021-01" db="EMBL/GenBank/DDBJ databases">
        <title>Whole genome shotgun sequence of Actinoplanes couchii NBRC 106145.</title>
        <authorList>
            <person name="Komaki H."/>
            <person name="Tamura T."/>
        </authorList>
    </citation>
    <scope>NUCLEOTIDE SEQUENCE [LARGE SCALE GENOMIC DNA]</scope>
    <source>
        <strain evidence="3 4">NBRC 106145</strain>
    </source>
</reference>
<comment type="caution">
    <text evidence="3">The sequence shown here is derived from an EMBL/GenBank/DDBJ whole genome shotgun (WGS) entry which is preliminary data.</text>
</comment>